<feature type="compositionally biased region" description="Gly residues" evidence="1">
    <location>
        <begin position="56"/>
        <end position="68"/>
    </location>
</feature>
<feature type="compositionally biased region" description="Polar residues" evidence="1">
    <location>
        <begin position="1"/>
        <end position="11"/>
    </location>
</feature>
<evidence type="ECO:0000256" key="2">
    <source>
        <dbReference type="SAM" id="Phobius"/>
    </source>
</evidence>
<protein>
    <submittedName>
        <fullName evidence="4">Helix-hairpin-helix domain-containing protein</fullName>
    </submittedName>
</protein>
<keyword evidence="2" id="KW-0812">Transmembrane</keyword>
<feature type="region of interest" description="Disordered" evidence="1">
    <location>
        <begin position="1"/>
        <end position="122"/>
    </location>
</feature>
<comment type="caution">
    <text evidence="4">The sequence shown here is derived from an EMBL/GenBank/DDBJ whole genome shotgun (WGS) entry which is preliminary data.</text>
</comment>
<dbReference type="Pfam" id="PF10531">
    <property type="entry name" value="SLBB"/>
    <property type="match status" value="1"/>
</dbReference>
<sequence>MTRRSSSTASNPLDRILPRGRPDDSAPPQTLDEWGATEMPRWLDTPAGRRAWSGRPGSGESGSDGDGAGTVEAWDEVLDAEPEPEPFDEDYGDGDYGDEDYGDERRADGSETDGFGDDWGEPPRRRLAMLPPAALALIGVGVLACVIAGFTLVRSTEPAAPLVDLPASAGPTPSAEAGGDPGPPADGQPSDGQAPDGPPSATSPGTEIVVSVAGLVHKPGLVRLAPNSRVAQALERAGGTRAQADVLSLNLAQILHDGDQVLVGTREHGAASVRSAVVSSGGGPATGGGAAGDGARGGRAPVAAAKVDLNTATVAQLDTLPGVGPVTAQAIIAWREQHGGFTSVDQLAEVDGIGPARLAKLRDAVTVG</sequence>
<feature type="transmembrane region" description="Helical" evidence="2">
    <location>
        <begin position="133"/>
        <end position="153"/>
    </location>
</feature>
<dbReference type="SUPFAM" id="SSF47781">
    <property type="entry name" value="RuvA domain 2-like"/>
    <property type="match status" value="1"/>
</dbReference>
<proteinExistence type="predicted"/>
<dbReference type="InterPro" id="IPR010994">
    <property type="entry name" value="RuvA_2-like"/>
</dbReference>
<dbReference type="SMART" id="SM00278">
    <property type="entry name" value="HhH1"/>
    <property type="match status" value="2"/>
</dbReference>
<organism evidence="4 5">
    <name type="scientific">Gordonia phosphorivorans</name>
    <dbReference type="NCBI Taxonomy" id="1056982"/>
    <lineage>
        <taxon>Bacteria</taxon>
        <taxon>Bacillati</taxon>
        <taxon>Actinomycetota</taxon>
        <taxon>Actinomycetes</taxon>
        <taxon>Mycobacteriales</taxon>
        <taxon>Gordoniaceae</taxon>
        <taxon>Gordonia</taxon>
    </lineage>
</organism>
<feature type="compositionally biased region" description="Acidic residues" evidence="1">
    <location>
        <begin position="110"/>
        <end position="120"/>
    </location>
</feature>
<dbReference type="NCBIfam" id="TIGR00426">
    <property type="entry name" value="competence protein ComEA helix-hairpin-helix repeat region"/>
    <property type="match status" value="1"/>
</dbReference>
<reference evidence="4 5" key="1">
    <citation type="submission" date="2024-09" db="EMBL/GenBank/DDBJ databases">
        <authorList>
            <person name="Sun Q."/>
            <person name="Mori K."/>
        </authorList>
    </citation>
    <scope>NUCLEOTIDE SEQUENCE [LARGE SCALE GENOMIC DNA]</scope>
    <source>
        <strain evidence="4 5">CCM 7957</strain>
    </source>
</reference>
<dbReference type="EMBL" id="JBHLWV010000013">
    <property type="protein sequence ID" value="MFC0314139.1"/>
    <property type="molecule type" value="Genomic_DNA"/>
</dbReference>
<evidence type="ECO:0000313" key="5">
    <source>
        <dbReference type="Proteomes" id="UP001589783"/>
    </source>
</evidence>
<evidence type="ECO:0000313" key="4">
    <source>
        <dbReference type="EMBL" id="MFC0314139.1"/>
    </source>
</evidence>
<keyword evidence="2" id="KW-0472">Membrane</keyword>
<evidence type="ECO:0000259" key="3">
    <source>
        <dbReference type="SMART" id="SM00278"/>
    </source>
</evidence>
<feature type="region of interest" description="Disordered" evidence="1">
    <location>
        <begin position="164"/>
        <end position="205"/>
    </location>
</feature>
<dbReference type="PANTHER" id="PTHR21180:SF32">
    <property type="entry name" value="ENDONUCLEASE_EXONUCLEASE_PHOSPHATASE FAMILY DOMAIN-CONTAINING PROTEIN 1"/>
    <property type="match status" value="1"/>
</dbReference>
<dbReference type="Pfam" id="PF12836">
    <property type="entry name" value="HHH_3"/>
    <property type="match status" value="1"/>
</dbReference>
<dbReference type="RefSeq" id="WP_382361639.1">
    <property type="nucleotide sequence ID" value="NZ_JBHLWV010000013.1"/>
</dbReference>
<keyword evidence="5" id="KW-1185">Reference proteome</keyword>
<dbReference type="InterPro" id="IPR003583">
    <property type="entry name" value="Hlx-hairpin-Hlx_DNA-bd_motif"/>
</dbReference>
<gene>
    <name evidence="4" type="ORF">ACFFJD_04630</name>
</gene>
<dbReference type="Proteomes" id="UP001589783">
    <property type="component" value="Unassembled WGS sequence"/>
</dbReference>
<accession>A0ABV6H5J6</accession>
<dbReference type="InterPro" id="IPR019554">
    <property type="entry name" value="Soluble_ligand-bd"/>
</dbReference>
<feature type="domain" description="Helix-hairpin-helix DNA-binding motif class 1" evidence="3">
    <location>
        <begin position="345"/>
        <end position="364"/>
    </location>
</feature>
<name>A0ABV6H5J6_9ACTN</name>
<feature type="domain" description="Helix-hairpin-helix DNA-binding motif class 1" evidence="3">
    <location>
        <begin position="315"/>
        <end position="334"/>
    </location>
</feature>
<dbReference type="Gene3D" id="3.10.560.10">
    <property type="entry name" value="Outer membrane lipoprotein wza domain like"/>
    <property type="match status" value="1"/>
</dbReference>
<dbReference type="Gene3D" id="1.10.150.320">
    <property type="entry name" value="Photosystem II 12 kDa extrinsic protein"/>
    <property type="match status" value="1"/>
</dbReference>
<keyword evidence="2" id="KW-1133">Transmembrane helix</keyword>
<evidence type="ECO:0000256" key="1">
    <source>
        <dbReference type="SAM" id="MobiDB-lite"/>
    </source>
</evidence>
<feature type="compositionally biased region" description="Acidic residues" evidence="1">
    <location>
        <begin position="73"/>
        <end position="102"/>
    </location>
</feature>
<dbReference type="InterPro" id="IPR051675">
    <property type="entry name" value="Endo/Exo/Phosphatase_dom_1"/>
</dbReference>
<dbReference type="PANTHER" id="PTHR21180">
    <property type="entry name" value="ENDONUCLEASE/EXONUCLEASE/PHOSPHATASE FAMILY DOMAIN-CONTAINING PROTEIN 1"/>
    <property type="match status" value="1"/>
</dbReference>
<dbReference type="InterPro" id="IPR004509">
    <property type="entry name" value="Competence_ComEA_HhH"/>
</dbReference>